<keyword evidence="2" id="KW-1185">Reference proteome</keyword>
<evidence type="ECO:0000313" key="2">
    <source>
        <dbReference type="Proteomes" id="UP000011115"/>
    </source>
</evidence>
<dbReference type="AlphaFoldDB" id="M1DLK2"/>
<reference evidence="2" key="1">
    <citation type="journal article" date="2011" name="Nature">
        <title>Genome sequence and analysis of the tuber crop potato.</title>
        <authorList>
            <consortium name="The Potato Genome Sequencing Consortium"/>
        </authorList>
    </citation>
    <scope>NUCLEOTIDE SEQUENCE [LARGE SCALE GENOMIC DNA]</scope>
    <source>
        <strain evidence="2">cv. DM1-3 516 R44</strain>
    </source>
</reference>
<sequence length="153" mass="17338">MGELSQARSILLASCRSVSDLSFTLTRFLDGYYNFWWSWGPLRDAPNALHARRMSSLVLCFLRPLGNLVVIAQAIGRCTKWTCSPEVTVLATVFPPCSKLSSTQGAAQLGAPPKRISQAHEPPSSRTIHQYVEVREWIIGRQSILYHWKLYFR</sequence>
<proteinExistence type="predicted"/>
<evidence type="ECO:0000313" key="1">
    <source>
        <dbReference type="EnsemblPlants" id="PGSC0003DMT400090955"/>
    </source>
</evidence>
<dbReference type="InParanoid" id="M1DLK2"/>
<protein>
    <submittedName>
        <fullName evidence="1">Uncharacterized protein</fullName>
    </submittedName>
</protein>
<dbReference type="Gramene" id="PGSC0003DMT400090955">
    <property type="protein sequence ID" value="PGSC0003DMT400090955"/>
    <property type="gene ID" value="PGSC0003DMG400040526"/>
</dbReference>
<dbReference type="EnsemblPlants" id="PGSC0003DMT400090955">
    <property type="protein sequence ID" value="PGSC0003DMT400090955"/>
    <property type="gene ID" value="PGSC0003DMG400040526"/>
</dbReference>
<dbReference type="Proteomes" id="UP000011115">
    <property type="component" value="Unassembled WGS sequence"/>
</dbReference>
<dbReference type="HOGENOM" id="CLU_149638_0_0_1"/>
<dbReference type="PaxDb" id="4113-PGSC0003DMT400090955"/>
<name>M1DLK2_SOLTU</name>
<organism evidence="1 2">
    <name type="scientific">Solanum tuberosum</name>
    <name type="common">Potato</name>
    <dbReference type="NCBI Taxonomy" id="4113"/>
    <lineage>
        <taxon>Eukaryota</taxon>
        <taxon>Viridiplantae</taxon>
        <taxon>Streptophyta</taxon>
        <taxon>Embryophyta</taxon>
        <taxon>Tracheophyta</taxon>
        <taxon>Spermatophyta</taxon>
        <taxon>Magnoliopsida</taxon>
        <taxon>eudicotyledons</taxon>
        <taxon>Gunneridae</taxon>
        <taxon>Pentapetalae</taxon>
        <taxon>asterids</taxon>
        <taxon>lamiids</taxon>
        <taxon>Solanales</taxon>
        <taxon>Solanaceae</taxon>
        <taxon>Solanoideae</taxon>
        <taxon>Solaneae</taxon>
        <taxon>Solanum</taxon>
    </lineage>
</organism>
<accession>M1DLK2</accession>
<reference evidence="1" key="2">
    <citation type="submission" date="2015-06" db="UniProtKB">
        <authorList>
            <consortium name="EnsemblPlants"/>
        </authorList>
    </citation>
    <scope>IDENTIFICATION</scope>
    <source>
        <strain evidence="1">DM1-3 516 R44</strain>
    </source>
</reference>